<gene>
    <name evidence="7 8" type="primary">murI</name>
    <name evidence="8" type="ORF">JFL75_16920</name>
</gene>
<feature type="active site" description="Proton donor/acceptor" evidence="7">
    <location>
        <position position="187"/>
    </location>
</feature>
<comment type="function">
    <text evidence="7">Provides the (R)-glutamate required for cell wall biosynthesis.</text>
</comment>
<dbReference type="PANTHER" id="PTHR21198:SF2">
    <property type="entry name" value="GLUTAMATE RACEMASE"/>
    <property type="match status" value="1"/>
</dbReference>
<dbReference type="InterPro" id="IPR001920">
    <property type="entry name" value="Asp/Glu_race"/>
</dbReference>
<feature type="binding site" evidence="7">
    <location>
        <begin position="10"/>
        <end position="11"/>
    </location>
    <ligand>
        <name>substrate</name>
    </ligand>
</feature>
<comment type="similarity">
    <text evidence="7">Belongs to the aspartate/glutamate racemases family.</text>
</comment>
<dbReference type="PANTHER" id="PTHR21198">
    <property type="entry name" value="GLUTAMATE RACEMASE"/>
    <property type="match status" value="1"/>
</dbReference>
<proteinExistence type="inferred from homology"/>
<dbReference type="AlphaFoldDB" id="A0A7T7XS01"/>
<evidence type="ECO:0000256" key="3">
    <source>
        <dbReference type="ARBA" id="ARBA00022960"/>
    </source>
</evidence>
<dbReference type="NCBIfam" id="TIGR00067">
    <property type="entry name" value="glut_race"/>
    <property type="match status" value="1"/>
</dbReference>
<feature type="binding site" evidence="7">
    <location>
        <begin position="188"/>
        <end position="189"/>
    </location>
    <ligand>
        <name>substrate</name>
    </ligand>
</feature>
<evidence type="ECO:0000313" key="9">
    <source>
        <dbReference type="Proteomes" id="UP000595917"/>
    </source>
</evidence>
<evidence type="ECO:0000256" key="7">
    <source>
        <dbReference type="HAMAP-Rule" id="MF_00258"/>
    </source>
</evidence>
<keyword evidence="9" id="KW-1185">Reference proteome</keyword>
<dbReference type="GO" id="GO:0009252">
    <property type="term" value="P:peptidoglycan biosynthetic process"/>
    <property type="evidence" value="ECO:0007669"/>
    <property type="project" value="UniProtKB-UniRule"/>
</dbReference>
<dbReference type="UniPathway" id="UPA00219"/>
<keyword evidence="5 7" id="KW-0413">Isomerase</keyword>
<feature type="active site" description="Proton donor/acceptor" evidence="7">
    <location>
        <position position="74"/>
    </location>
</feature>
<comment type="pathway">
    <text evidence="7">Cell wall biogenesis; peptidoglycan biosynthesis.</text>
</comment>
<dbReference type="Gene3D" id="3.40.50.1860">
    <property type="match status" value="2"/>
</dbReference>
<organism evidence="8 9">
    <name type="scientific">Breznakiella homolactica</name>
    <dbReference type="NCBI Taxonomy" id="2798577"/>
    <lineage>
        <taxon>Bacteria</taxon>
        <taxon>Pseudomonadati</taxon>
        <taxon>Spirochaetota</taxon>
        <taxon>Spirochaetia</taxon>
        <taxon>Spirochaetales</taxon>
        <taxon>Breznakiellaceae</taxon>
        <taxon>Breznakiella</taxon>
    </lineage>
</organism>
<dbReference type="KEGG" id="bhc:JFL75_16920"/>
<evidence type="ECO:0000256" key="2">
    <source>
        <dbReference type="ARBA" id="ARBA00013090"/>
    </source>
</evidence>
<keyword evidence="6 7" id="KW-0961">Cell wall biogenesis/degradation</keyword>
<evidence type="ECO:0000256" key="5">
    <source>
        <dbReference type="ARBA" id="ARBA00023235"/>
    </source>
</evidence>
<protein>
    <recommendedName>
        <fullName evidence="2 7">Glutamate racemase</fullName>
        <ecNumber evidence="2 7">5.1.1.3</ecNumber>
    </recommendedName>
</protein>
<dbReference type="GO" id="GO:0008360">
    <property type="term" value="P:regulation of cell shape"/>
    <property type="evidence" value="ECO:0007669"/>
    <property type="project" value="UniProtKB-KW"/>
</dbReference>
<dbReference type="Proteomes" id="UP000595917">
    <property type="component" value="Chromosome"/>
</dbReference>
<evidence type="ECO:0000313" key="8">
    <source>
        <dbReference type="EMBL" id="QQO11425.1"/>
    </source>
</evidence>
<dbReference type="InterPro" id="IPR004391">
    <property type="entry name" value="Glu_race"/>
</dbReference>
<keyword evidence="4 7" id="KW-0573">Peptidoglycan synthesis</keyword>
<sequence length="275" mass="30103">MNTDPILFIDSGIGGLPYCRHFRSRNPAESLVYTADRANFPYGPKDRNVLIELLTELTGRLVDCFAPKLIVLACNTAAVSALEPLRKRFPDIPFVGTVPAVKPAVLQSRTRSVGVLGTNRTIEDPYIAELARQYGPGCRVTGIAAPDLVEFVEHSYAGADPEQRKQAVRPYIEEFARAEVDGIVLGCTHFLFLADEFRASAEPGMTVYDSVEGVSRRAETLLAESNRAAPQDHVPRNILLVTGPQPLEPAWSGWASSFGLELCGMEACYPEKPVQ</sequence>
<dbReference type="GO" id="GO:0008881">
    <property type="term" value="F:glutamate racemase activity"/>
    <property type="evidence" value="ECO:0007669"/>
    <property type="project" value="UniProtKB-UniRule"/>
</dbReference>
<keyword evidence="3 7" id="KW-0133">Cell shape</keyword>
<dbReference type="HAMAP" id="MF_00258">
    <property type="entry name" value="Glu_racemase"/>
    <property type="match status" value="1"/>
</dbReference>
<dbReference type="InterPro" id="IPR015942">
    <property type="entry name" value="Asp/Glu/hydantoin_racemase"/>
</dbReference>
<reference evidence="8" key="1">
    <citation type="submission" date="2021-01" db="EMBL/GenBank/DDBJ databases">
        <title>Description of Breznakiella homolactica.</title>
        <authorList>
            <person name="Song Y."/>
            <person name="Brune A."/>
        </authorList>
    </citation>
    <scope>NUCLEOTIDE SEQUENCE</scope>
    <source>
        <strain evidence="8">RmG30</strain>
    </source>
</reference>
<dbReference type="Pfam" id="PF01177">
    <property type="entry name" value="Asp_Glu_race"/>
    <property type="match status" value="1"/>
</dbReference>
<dbReference type="EC" id="5.1.1.3" evidence="2 7"/>
<evidence type="ECO:0000256" key="6">
    <source>
        <dbReference type="ARBA" id="ARBA00023316"/>
    </source>
</evidence>
<evidence type="ECO:0000256" key="1">
    <source>
        <dbReference type="ARBA" id="ARBA00001602"/>
    </source>
</evidence>
<feature type="binding site" evidence="7">
    <location>
        <begin position="75"/>
        <end position="76"/>
    </location>
    <ligand>
        <name>substrate</name>
    </ligand>
</feature>
<dbReference type="EMBL" id="CP067089">
    <property type="protein sequence ID" value="QQO11425.1"/>
    <property type="molecule type" value="Genomic_DNA"/>
</dbReference>
<feature type="binding site" evidence="7">
    <location>
        <begin position="42"/>
        <end position="43"/>
    </location>
    <ligand>
        <name>substrate</name>
    </ligand>
</feature>
<dbReference type="GO" id="GO:0071555">
    <property type="term" value="P:cell wall organization"/>
    <property type="evidence" value="ECO:0007669"/>
    <property type="project" value="UniProtKB-KW"/>
</dbReference>
<evidence type="ECO:0000256" key="4">
    <source>
        <dbReference type="ARBA" id="ARBA00022984"/>
    </source>
</evidence>
<dbReference type="SUPFAM" id="SSF53681">
    <property type="entry name" value="Aspartate/glutamate racemase"/>
    <property type="match status" value="2"/>
</dbReference>
<comment type="catalytic activity">
    <reaction evidence="1 7">
        <text>L-glutamate = D-glutamate</text>
        <dbReference type="Rhea" id="RHEA:12813"/>
        <dbReference type="ChEBI" id="CHEBI:29985"/>
        <dbReference type="ChEBI" id="CHEBI:29986"/>
        <dbReference type="EC" id="5.1.1.3"/>
    </reaction>
</comment>
<accession>A0A7T7XS01</accession>
<name>A0A7T7XS01_9SPIR</name>